<proteinExistence type="predicted"/>
<sequence length="41" mass="4962">MSHQEGREPTPDVARFKTQVEYKKTLCKILRNEKEKEELDR</sequence>
<reference evidence="1 2" key="1">
    <citation type="submission" date="2014-12" db="EMBL/GenBank/DDBJ databases">
        <title>The genome sequence of Methanohalophilus portucalensis strain FDF1.</title>
        <authorList>
            <person name="Lai M.-C."/>
            <person name="Lai S.-J."/>
        </authorList>
    </citation>
    <scope>NUCLEOTIDE SEQUENCE [LARGE SCALE GENOMIC DNA]</scope>
    <source>
        <strain evidence="1 2">FDF-1</strain>
    </source>
</reference>
<protein>
    <submittedName>
        <fullName evidence="1">Uncharacterized protein</fullName>
    </submittedName>
</protein>
<dbReference type="AlphaFoldDB" id="A0A1L9C6I6"/>
<dbReference type="EMBL" id="JWTK01000002">
    <property type="protein sequence ID" value="OJH50097.1"/>
    <property type="molecule type" value="Genomic_DNA"/>
</dbReference>
<dbReference type="Proteomes" id="UP000185713">
    <property type="component" value="Unassembled WGS sequence"/>
</dbReference>
<comment type="caution">
    <text evidence="1">The sequence shown here is derived from an EMBL/GenBank/DDBJ whole genome shotgun (WGS) entry which is preliminary data.</text>
</comment>
<organism evidence="1 2">
    <name type="scientific">Methanohalophilus portucalensis FDF-1</name>
    <dbReference type="NCBI Taxonomy" id="523843"/>
    <lineage>
        <taxon>Archaea</taxon>
        <taxon>Methanobacteriati</taxon>
        <taxon>Methanobacteriota</taxon>
        <taxon>Stenosarchaea group</taxon>
        <taxon>Methanomicrobia</taxon>
        <taxon>Methanosarcinales</taxon>
        <taxon>Methanosarcinaceae</taxon>
        <taxon>Methanohalophilus</taxon>
    </lineage>
</organism>
<gene>
    <name evidence="1" type="ORF">MPF_0892</name>
</gene>
<accession>A0A1L9C6I6</accession>
<evidence type="ECO:0000313" key="2">
    <source>
        <dbReference type="Proteomes" id="UP000185713"/>
    </source>
</evidence>
<evidence type="ECO:0000313" key="1">
    <source>
        <dbReference type="EMBL" id="OJH50097.1"/>
    </source>
</evidence>
<name>A0A1L9C6I6_9EURY</name>